<dbReference type="InterPro" id="IPR024826">
    <property type="entry name" value="DNA_pol_delta/II_ssu"/>
</dbReference>
<proteinExistence type="inferred from homology"/>
<dbReference type="Gene3D" id="2.40.50.430">
    <property type="match status" value="1"/>
</dbReference>
<reference evidence="5 6" key="1">
    <citation type="submission" date="2010-05" db="EMBL/GenBank/DDBJ databases">
        <title>The Genome Sequence of Thecamonas trahens ATCC 50062.</title>
        <authorList>
            <consortium name="The Broad Institute Genome Sequencing Platform"/>
            <person name="Russ C."/>
            <person name="Cuomo C."/>
            <person name="Shea T."/>
            <person name="Young S.K."/>
            <person name="Zeng Q."/>
            <person name="Koehrsen M."/>
            <person name="Haas B."/>
            <person name="Borodovsky M."/>
            <person name="Guigo R."/>
            <person name="Alvarado L."/>
            <person name="Berlin A."/>
            <person name="Bochicchio J."/>
            <person name="Borenstein D."/>
            <person name="Chapman S."/>
            <person name="Chen Z."/>
            <person name="Freedman E."/>
            <person name="Gellesch M."/>
            <person name="Goldberg J."/>
            <person name="Griggs A."/>
            <person name="Gujja S."/>
            <person name="Heilman E."/>
            <person name="Heiman D."/>
            <person name="Hepburn T."/>
            <person name="Howarth C."/>
            <person name="Jen D."/>
            <person name="Larson L."/>
            <person name="Mehta T."/>
            <person name="Park D."/>
            <person name="Pearson M."/>
            <person name="Roberts A."/>
            <person name="Saif S."/>
            <person name="Shenoy N."/>
            <person name="Sisk P."/>
            <person name="Stolte C."/>
            <person name="Sykes S."/>
            <person name="Thomson T."/>
            <person name="Walk T."/>
            <person name="White J."/>
            <person name="Yandava C."/>
            <person name="Burger G."/>
            <person name="Gray M.W."/>
            <person name="Holland P.W.H."/>
            <person name="King N."/>
            <person name="Lang F.B.F."/>
            <person name="Roger A.J."/>
            <person name="Ruiz-Trillo I."/>
            <person name="Lander E."/>
            <person name="Nusbaum C."/>
        </authorList>
    </citation>
    <scope>NUCLEOTIDE SEQUENCE [LARGE SCALE GENOMIC DNA]</scope>
    <source>
        <strain evidence="5 6">ATCC 50062</strain>
    </source>
</reference>
<dbReference type="OrthoDB" id="3763at2759"/>
<dbReference type="PANTHER" id="PTHR10416:SF0">
    <property type="entry name" value="DNA POLYMERASE DELTA SUBUNIT 2"/>
    <property type="match status" value="1"/>
</dbReference>
<dbReference type="STRING" id="461836.A0A0L0DPQ1"/>
<dbReference type="eggNOG" id="KOG2732">
    <property type="taxonomic scope" value="Eukaryota"/>
</dbReference>
<dbReference type="Pfam" id="PF18018">
    <property type="entry name" value="DNA_pol_D_N"/>
    <property type="match status" value="1"/>
</dbReference>
<dbReference type="Proteomes" id="UP000054408">
    <property type="component" value="Unassembled WGS sequence"/>
</dbReference>
<gene>
    <name evidence="5" type="ORF">AMSG_09653</name>
</gene>
<dbReference type="PANTHER" id="PTHR10416">
    <property type="entry name" value="DNA POLYMERASE DELTA SUBUNIT 2"/>
    <property type="match status" value="1"/>
</dbReference>
<organism evidence="5 6">
    <name type="scientific">Thecamonas trahens ATCC 50062</name>
    <dbReference type="NCBI Taxonomy" id="461836"/>
    <lineage>
        <taxon>Eukaryota</taxon>
        <taxon>Apusozoa</taxon>
        <taxon>Apusomonadida</taxon>
        <taxon>Apusomonadidae</taxon>
        <taxon>Thecamonas</taxon>
    </lineage>
</organism>
<dbReference type="Pfam" id="PF04042">
    <property type="entry name" value="DNA_pol_E_B"/>
    <property type="match status" value="1"/>
</dbReference>
<dbReference type="GO" id="GO:0006271">
    <property type="term" value="P:DNA strand elongation involved in DNA replication"/>
    <property type="evidence" value="ECO:0007669"/>
    <property type="project" value="TreeGrafter"/>
</dbReference>
<name>A0A0L0DPQ1_THETB</name>
<evidence type="ECO:0000256" key="1">
    <source>
        <dbReference type="ARBA" id="ARBA00006035"/>
    </source>
</evidence>
<dbReference type="EMBL" id="GL349485">
    <property type="protein sequence ID" value="KNC54001.1"/>
    <property type="molecule type" value="Genomic_DNA"/>
</dbReference>
<dbReference type="OMA" id="HCILIGT"/>
<dbReference type="GO" id="GO:0043625">
    <property type="term" value="C:delta DNA polymerase complex"/>
    <property type="evidence" value="ECO:0007669"/>
    <property type="project" value="TreeGrafter"/>
</dbReference>
<dbReference type="GeneID" id="25568072"/>
<dbReference type="GO" id="GO:0003677">
    <property type="term" value="F:DNA binding"/>
    <property type="evidence" value="ECO:0007669"/>
    <property type="project" value="InterPro"/>
</dbReference>
<protein>
    <submittedName>
        <fullName evidence="5">DNA polymerase delta small subunit</fullName>
    </submittedName>
</protein>
<dbReference type="RefSeq" id="XP_013754017.1">
    <property type="nucleotide sequence ID" value="XM_013898563.1"/>
</dbReference>
<evidence type="ECO:0000256" key="2">
    <source>
        <dbReference type="ARBA" id="ARBA00022705"/>
    </source>
</evidence>
<dbReference type="InterPro" id="IPR007185">
    <property type="entry name" value="DNA_pol_a/d/e_bsu"/>
</dbReference>
<dbReference type="Gene3D" id="3.60.21.50">
    <property type="match status" value="1"/>
</dbReference>
<accession>A0A0L0DPQ1</accession>
<feature type="domain" description="DNA polymerase delta subunit OB-fold" evidence="4">
    <location>
        <begin position="47"/>
        <end position="151"/>
    </location>
</feature>
<feature type="domain" description="DNA polymerase alpha/delta/epsilon subunit B" evidence="3">
    <location>
        <begin position="176"/>
        <end position="387"/>
    </location>
</feature>
<evidence type="ECO:0000259" key="4">
    <source>
        <dbReference type="Pfam" id="PF18018"/>
    </source>
</evidence>
<sequence length="437" mass="45601">MGSAEHTNERTCGGDGFVDARGALVIPPGSEYKQQYAHLKVKAVVGAATIVSVLELSEEMEDVVLIGTLFKCMPKKHTILDEYVKEAWVAPPTIAASYASADDSLILEDDSGRVNLTGSKEVLRVGTVVTGVVVGVRGGLNADGEFEVTQVYYPGTDAVPRVVPVSDESAPDKMMLLVSDLGIGANDSSSQLARDLLMDWVAGAVGDGPEVGLAAAVERVVIAGNALAAGDAPETRKVNQAPRLAMDAISELDAFVAGIAACVPVVVMSGGNDPTNFFHPLQALHRSLLPKAGRFETLTLAPSPYAFDLGDIRVAGECGDAINDVRRYVDAETAGDPAGLVSSIVQWRHTAPTAPETLAAYPFKDNDPFILDEVPNVYFAGAQPQFGVTGAACNAGASTCVAVPSFRTTHTAVLVALTAAGAVHSVTPLKFEVNAQE</sequence>
<comment type="similarity">
    <text evidence="1">Belongs to the DNA polymerase delta/II small subunit family.</text>
</comment>
<keyword evidence="2" id="KW-0235">DNA replication</keyword>
<evidence type="ECO:0000313" key="6">
    <source>
        <dbReference type="Proteomes" id="UP000054408"/>
    </source>
</evidence>
<dbReference type="InterPro" id="IPR040663">
    <property type="entry name" value="DNA_pol_D_N"/>
</dbReference>
<evidence type="ECO:0000259" key="3">
    <source>
        <dbReference type="Pfam" id="PF04042"/>
    </source>
</evidence>
<evidence type="ECO:0000313" key="5">
    <source>
        <dbReference type="EMBL" id="KNC54001.1"/>
    </source>
</evidence>
<dbReference type="AlphaFoldDB" id="A0A0L0DPQ1"/>
<keyword evidence="6" id="KW-1185">Reference proteome</keyword>